<dbReference type="RefSeq" id="WP_316781658.1">
    <property type="nucleotide sequence ID" value="NZ_JASMWN010000025.1"/>
</dbReference>
<name>A0ABU3VK69_9RHOB</name>
<organism evidence="1 2">
    <name type="scientific">Sedimentitalea todarodis</name>
    <dbReference type="NCBI Taxonomy" id="1631240"/>
    <lineage>
        <taxon>Bacteria</taxon>
        <taxon>Pseudomonadati</taxon>
        <taxon>Pseudomonadota</taxon>
        <taxon>Alphaproteobacteria</taxon>
        <taxon>Rhodobacterales</taxon>
        <taxon>Paracoccaceae</taxon>
        <taxon>Sedimentitalea</taxon>
    </lineage>
</organism>
<accession>A0ABU3VK69</accession>
<dbReference type="Pfam" id="PF13469">
    <property type="entry name" value="Sulfotransfer_3"/>
    <property type="match status" value="1"/>
</dbReference>
<dbReference type="InterPro" id="IPR027417">
    <property type="entry name" value="P-loop_NTPase"/>
</dbReference>
<evidence type="ECO:0000313" key="1">
    <source>
        <dbReference type="EMBL" id="MDU9006525.1"/>
    </source>
</evidence>
<dbReference type="Gene3D" id="3.40.50.300">
    <property type="entry name" value="P-loop containing nucleotide triphosphate hydrolases"/>
    <property type="match status" value="1"/>
</dbReference>
<protein>
    <submittedName>
        <fullName evidence="1">Sulfotransferase</fullName>
    </submittedName>
</protein>
<dbReference type="SUPFAM" id="SSF52540">
    <property type="entry name" value="P-loop containing nucleoside triphosphate hydrolases"/>
    <property type="match status" value="1"/>
</dbReference>
<dbReference type="Proteomes" id="UP001255416">
    <property type="component" value="Unassembled WGS sequence"/>
</dbReference>
<keyword evidence="2" id="KW-1185">Reference proteome</keyword>
<proteinExistence type="predicted"/>
<gene>
    <name evidence="1" type="ORF">QO231_22065</name>
</gene>
<sequence length="347" mass="39182">MKLSLHIGTPKSGTTTIQRFLKRNRVLLQENGVHVPRSAGESNQQRLAAMFLSDDTVDDFFRRLNLQNRAKRSAAKRRWQADLSAEIEAQPCSHVVMSSEHLQSRLHEPEAIRALSDYLQARFSDIRIILYIRDPLDTVVSLYSTAVKSGSRLAELPLSPPALWTNIVNHKATIQRWQANLTPARLDLRLFQKEDFVQGDLLADFISAAELPELDYKRPKRANESLDRLGLELLRRLNKDIPVILPDGTTNPQRGNIKTVFEAHFNGGAPFLPSAEAVAAYDTAFAASNDWVRQTFFPDRAHLFTPKTRNIAAREELAPGDLDEMAAFAAALWRRDHKQASGKKNRT</sequence>
<comment type="caution">
    <text evidence="1">The sequence shown here is derived from an EMBL/GenBank/DDBJ whole genome shotgun (WGS) entry which is preliminary data.</text>
</comment>
<evidence type="ECO:0000313" key="2">
    <source>
        <dbReference type="Proteomes" id="UP001255416"/>
    </source>
</evidence>
<reference evidence="2" key="1">
    <citation type="submission" date="2023-05" db="EMBL/GenBank/DDBJ databases">
        <title>Sedimentitalea sp. nov. JM2-8.</title>
        <authorList>
            <person name="Huang J."/>
        </authorList>
    </citation>
    <scope>NUCLEOTIDE SEQUENCE [LARGE SCALE GENOMIC DNA]</scope>
    <source>
        <strain evidence="2">KHS03</strain>
    </source>
</reference>
<dbReference type="EMBL" id="JASMWN010000025">
    <property type="protein sequence ID" value="MDU9006525.1"/>
    <property type="molecule type" value="Genomic_DNA"/>
</dbReference>